<keyword evidence="2" id="KW-0456">Lyase</keyword>
<proteinExistence type="predicted"/>
<dbReference type="SUPFAM" id="SSF49899">
    <property type="entry name" value="Concanavalin A-like lectins/glucanases"/>
    <property type="match status" value="1"/>
</dbReference>
<dbReference type="Gene3D" id="2.60.120.200">
    <property type="match status" value="1"/>
</dbReference>
<evidence type="ECO:0000313" key="3">
    <source>
        <dbReference type="Proteomes" id="UP000256919"/>
    </source>
</evidence>
<organism evidence="2 3">
    <name type="scientific">Winogradskyella pacifica</name>
    <dbReference type="NCBI Taxonomy" id="664642"/>
    <lineage>
        <taxon>Bacteria</taxon>
        <taxon>Pseudomonadati</taxon>
        <taxon>Bacteroidota</taxon>
        <taxon>Flavobacteriia</taxon>
        <taxon>Flavobacteriales</taxon>
        <taxon>Flavobacteriaceae</taxon>
        <taxon>Winogradskyella</taxon>
    </lineage>
</organism>
<dbReference type="GO" id="GO:0016829">
    <property type="term" value="F:lyase activity"/>
    <property type="evidence" value="ECO:0007669"/>
    <property type="project" value="UniProtKB-KW"/>
</dbReference>
<dbReference type="AlphaFoldDB" id="A0A3D9MAU4"/>
<dbReference type="InterPro" id="IPR014895">
    <property type="entry name" value="Alginate_lyase_2"/>
</dbReference>
<dbReference type="GO" id="GO:0004553">
    <property type="term" value="F:hydrolase activity, hydrolyzing O-glycosyl compounds"/>
    <property type="evidence" value="ECO:0007669"/>
    <property type="project" value="UniProtKB-ARBA"/>
</dbReference>
<dbReference type="EMBL" id="QREI01000005">
    <property type="protein sequence ID" value="REE16951.1"/>
    <property type="molecule type" value="Genomic_DNA"/>
</dbReference>
<evidence type="ECO:0000259" key="1">
    <source>
        <dbReference type="Pfam" id="PF08787"/>
    </source>
</evidence>
<comment type="caution">
    <text evidence="2">The sequence shown here is derived from an EMBL/GenBank/DDBJ whole genome shotgun (WGS) entry which is preliminary data.</text>
</comment>
<dbReference type="Pfam" id="PF08787">
    <property type="entry name" value="Alginate_lyase2"/>
    <property type="match status" value="1"/>
</dbReference>
<dbReference type="InterPro" id="IPR013320">
    <property type="entry name" value="ConA-like_dom_sf"/>
</dbReference>
<keyword evidence="3" id="KW-1185">Reference proteome</keyword>
<reference evidence="2 3" key="1">
    <citation type="submission" date="2018-07" db="EMBL/GenBank/DDBJ databases">
        <title>Genomic Encyclopedia of Type Strains, Phase III (KMG-III): the genomes of soil and plant-associated and newly described type strains.</title>
        <authorList>
            <person name="Whitman W."/>
        </authorList>
    </citation>
    <scope>NUCLEOTIDE SEQUENCE [LARGE SCALE GENOMIC DNA]</scope>
    <source>
        <strain evidence="2 3">CECT 7948</strain>
    </source>
</reference>
<evidence type="ECO:0000313" key="2">
    <source>
        <dbReference type="EMBL" id="REE16951.1"/>
    </source>
</evidence>
<feature type="domain" description="Alginate lyase 2" evidence="1">
    <location>
        <begin position="61"/>
        <end position="356"/>
    </location>
</feature>
<protein>
    <submittedName>
        <fullName evidence="2">Alginate lyase</fullName>
    </submittedName>
</protein>
<name>A0A3D9MAU4_9FLAO</name>
<gene>
    <name evidence="2" type="ORF">DFQ09_105164</name>
</gene>
<sequence>MTLNNLNMNKKHIPSAATLILFSCFLILNSCKNEVKEPVEKEVEKEVEKTVYASDVIPFFDDWKLILGDGSNAGIANNFENKDFFYTVNEGNSDWVVFKTPNGGDTHGTSNNTRTELAQTKKWYPKTANDELTATLKVMNVSATGDARVAASHSVVVGQIHSADAFENEPLKIFYKKFPGHTKGSVFWHYEINTAGDDNSKRWDYSSAVWGNDFAVVGDSVNTYPEEPKDGIALGEEFSYEVKVKNGIMTLNFYSEGHETKTFTKNLLESEYTTTDDIPEQTQKLFVPIGQDGVERKSAYAGEGCFFKLGAYNQTNGKSPEVNKNWCSGAETHNGDIQKQYADGNYAEVWFKKGSISISEDAVSNEGYFTKND</sequence>
<dbReference type="GO" id="GO:0005975">
    <property type="term" value="P:carbohydrate metabolic process"/>
    <property type="evidence" value="ECO:0007669"/>
    <property type="project" value="UniProtKB-ARBA"/>
</dbReference>
<accession>A0A3D9MAU4</accession>
<dbReference type="Proteomes" id="UP000256919">
    <property type="component" value="Unassembled WGS sequence"/>
</dbReference>